<protein>
    <submittedName>
        <fullName evidence="3">Uncharacterized protein</fullName>
    </submittedName>
</protein>
<name>G7H7B4_9ACTN</name>
<dbReference type="RefSeq" id="WP_007323814.1">
    <property type="nucleotide sequence ID" value="NZ_BAEE01000088.1"/>
</dbReference>
<dbReference type="STRING" id="1073574.GOARA_088_00020"/>
<evidence type="ECO:0000256" key="1">
    <source>
        <dbReference type="SAM" id="MobiDB-lite"/>
    </source>
</evidence>
<reference evidence="3 4" key="1">
    <citation type="submission" date="2011-11" db="EMBL/GenBank/DDBJ databases">
        <title>Whole genome shotgun sequence of Gordonia araii NBRC 100433.</title>
        <authorList>
            <person name="Yoshida Y."/>
            <person name="Hosoyama A."/>
            <person name="Tsuchikane K."/>
            <person name="Katsumata H."/>
            <person name="Yamazaki S."/>
            <person name="Fujita N."/>
        </authorList>
    </citation>
    <scope>NUCLEOTIDE SEQUENCE [LARGE SCALE GENOMIC DNA]</scope>
    <source>
        <strain evidence="3 4">NBRC 100433</strain>
    </source>
</reference>
<evidence type="ECO:0000256" key="2">
    <source>
        <dbReference type="SAM" id="Phobius"/>
    </source>
</evidence>
<feature type="transmembrane region" description="Helical" evidence="2">
    <location>
        <begin position="162"/>
        <end position="184"/>
    </location>
</feature>
<proteinExistence type="predicted"/>
<keyword evidence="2" id="KW-1133">Transmembrane helix</keyword>
<organism evidence="3 4">
    <name type="scientific">Gordonia araii NBRC 100433</name>
    <dbReference type="NCBI Taxonomy" id="1073574"/>
    <lineage>
        <taxon>Bacteria</taxon>
        <taxon>Bacillati</taxon>
        <taxon>Actinomycetota</taxon>
        <taxon>Actinomycetes</taxon>
        <taxon>Mycobacteriales</taxon>
        <taxon>Gordoniaceae</taxon>
        <taxon>Gordonia</taxon>
    </lineage>
</organism>
<feature type="compositionally biased region" description="Pro residues" evidence="1">
    <location>
        <begin position="19"/>
        <end position="33"/>
    </location>
</feature>
<keyword evidence="2" id="KW-0812">Transmembrane</keyword>
<keyword evidence="4" id="KW-1185">Reference proteome</keyword>
<accession>G7H7B4</accession>
<keyword evidence="2" id="KW-0472">Membrane</keyword>
<evidence type="ECO:0000313" key="3">
    <source>
        <dbReference type="EMBL" id="GAB11739.1"/>
    </source>
</evidence>
<gene>
    <name evidence="3" type="ORF">GOARA_088_00020</name>
</gene>
<evidence type="ECO:0000313" key="4">
    <source>
        <dbReference type="Proteomes" id="UP000035088"/>
    </source>
</evidence>
<feature type="region of interest" description="Disordered" evidence="1">
    <location>
        <begin position="1"/>
        <end position="57"/>
    </location>
</feature>
<dbReference type="AlphaFoldDB" id="G7H7B4"/>
<dbReference type="EMBL" id="BAEE01000088">
    <property type="protein sequence ID" value="GAB11739.1"/>
    <property type="molecule type" value="Genomic_DNA"/>
</dbReference>
<comment type="caution">
    <text evidence="3">The sequence shown here is derived from an EMBL/GenBank/DDBJ whole genome shotgun (WGS) entry which is preliminary data.</text>
</comment>
<dbReference type="Proteomes" id="UP000035088">
    <property type="component" value="Unassembled WGS sequence"/>
</dbReference>
<feature type="compositionally biased region" description="Low complexity" evidence="1">
    <location>
        <begin position="34"/>
        <end position="52"/>
    </location>
</feature>
<sequence>MTYSAPQPGQPNPYGNPQGVPPAQPQYSGPPPAYGQAAYGQPAYGQPAQAPAGQGGSQGIALDTKFFPMAWMLHFTKPTVEINGRPVPAQWGLNHIPLPPGQHHVHVYVPYILPSKIGPADLMVNVAPQQTAPLEYRAPAWAFSQGSIGAAPQAYNGVGITIAMIAVPFVILFLVVLLMIVAAAI</sequence>